<keyword evidence="3" id="KW-1185">Reference proteome</keyword>
<proteinExistence type="predicted"/>
<organism evidence="2 3">
    <name type="scientific">Vreelandella nanhaiensis</name>
    <dbReference type="NCBI Taxonomy" id="1258546"/>
    <lineage>
        <taxon>Bacteria</taxon>
        <taxon>Pseudomonadati</taxon>
        <taxon>Pseudomonadota</taxon>
        <taxon>Gammaproteobacteria</taxon>
        <taxon>Oceanospirillales</taxon>
        <taxon>Halomonadaceae</taxon>
        <taxon>Vreelandella</taxon>
    </lineage>
</organism>
<dbReference type="OrthoDB" id="332069at2"/>
<feature type="compositionally biased region" description="Basic and acidic residues" evidence="1">
    <location>
        <begin position="56"/>
        <end position="69"/>
    </location>
</feature>
<name>A0A433KQH7_9GAMM</name>
<dbReference type="Pfam" id="PF09957">
    <property type="entry name" value="VapB_antitoxin"/>
    <property type="match status" value="1"/>
</dbReference>
<evidence type="ECO:0000313" key="2">
    <source>
        <dbReference type="EMBL" id="RUR31812.1"/>
    </source>
</evidence>
<comment type="caution">
    <text evidence="2">The sequence shown here is derived from an EMBL/GenBank/DDBJ whole genome shotgun (WGS) entry which is preliminary data.</text>
</comment>
<feature type="region of interest" description="Disordered" evidence="1">
    <location>
        <begin position="50"/>
        <end position="69"/>
    </location>
</feature>
<dbReference type="Proteomes" id="UP000287023">
    <property type="component" value="Unassembled WGS sequence"/>
</dbReference>
<dbReference type="EMBL" id="RZHF01000014">
    <property type="protein sequence ID" value="RUR31812.1"/>
    <property type="molecule type" value="Genomic_DNA"/>
</dbReference>
<reference evidence="2 3" key="1">
    <citation type="submission" date="2018-12" db="EMBL/GenBank/DDBJ databases">
        <title>three novel Halomonas strain isolated from plants.</title>
        <authorList>
            <person name="Sun C."/>
        </authorList>
    </citation>
    <scope>NUCLEOTIDE SEQUENCE [LARGE SCALE GENOMIC DNA]</scope>
    <source>
        <strain evidence="2 3">JCM 18142</strain>
    </source>
</reference>
<evidence type="ECO:0000313" key="3">
    <source>
        <dbReference type="Proteomes" id="UP000287023"/>
    </source>
</evidence>
<evidence type="ECO:0000256" key="1">
    <source>
        <dbReference type="SAM" id="MobiDB-lite"/>
    </source>
</evidence>
<dbReference type="RefSeq" id="WP_127061920.1">
    <property type="nucleotide sequence ID" value="NZ_RZHF01000014.1"/>
</dbReference>
<dbReference type="InterPro" id="IPR019239">
    <property type="entry name" value="VapB_antitoxin"/>
</dbReference>
<gene>
    <name evidence="2" type="ORF">ELY38_10215</name>
</gene>
<sequence length="69" mass="7765">MKITITIDDVLYAEALRIAELDEPSKLFEEALKTYLRVQAARRLAVMGGTAPDMPDISRCRDASRKDKP</sequence>
<accession>A0A433KQH7</accession>
<dbReference type="AlphaFoldDB" id="A0A433KQH7"/>
<protein>
    <submittedName>
        <fullName evidence="2">Type II toxin-antitoxin system VapB family antitoxin</fullName>
    </submittedName>
</protein>